<evidence type="ECO:0000256" key="2">
    <source>
        <dbReference type="ARBA" id="ARBA00022448"/>
    </source>
</evidence>
<dbReference type="AlphaFoldDB" id="I0YLA5"/>
<dbReference type="PROSITE" id="PS50893">
    <property type="entry name" value="ABC_TRANSPORTER_2"/>
    <property type="match status" value="1"/>
</dbReference>
<feature type="transmembrane region" description="Helical" evidence="8">
    <location>
        <begin position="420"/>
        <end position="438"/>
    </location>
</feature>
<gene>
    <name evidence="10" type="ORF">COCSUDRAFT_1342</name>
</gene>
<dbReference type="Pfam" id="PF00005">
    <property type="entry name" value="ABC_tran"/>
    <property type="match status" value="1"/>
</dbReference>
<evidence type="ECO:0000259" key="9">
    <source>
        <dbReference type="PROSITE" id="PS50893"/>
    </source>
</evidence>
<evidence type="ECO:0000256" key="6">
    <source>
        <dbReference type="ARBA" id="ARBA00022989"/>
    </source>
</evidence>
<dbReference type="SUPFAM" id="SSF52540">
    <property type="entry name" value="P-loop containing nucleoside triphosphate hydrolases"/>
    <property type="match status" value="1"/>
</dbReference>
<dbReference type="PANTHER" id="PTHR48041">
    <property type="entry name" value="ABC TRANSPORTER G FAMILY MEMBER 28"/>
    <property type="match status" value="1"/>
</dbReference>
<evidence type="ECO:0000313" key="10">
    <source>
        <dbReference type="EMBL" id="EIE19174.1"/>
    </source>
</evidence>
<keyword evidence="2" id="KW-0813">Transport</keyword>
<dbReference type="GO" id="GO:0140359">
    <property type="term" value="F:ABC-type transporter activity"/>
    <property type="evidence" value="ECO:0007669"/>
    <property type="project" value="InterPro"/>
</dbReference>
<dbReference type="InterPro" id="IPR027417">
    <property type="entry name" value="P-loop_NTPase"/>
</dbReference>
<protein>
    <submittedName>
        <fullName evidence="10">P-loop containing nucleoside triphosphate hydrolase protein</fullName>
    </submittedName>
</protein>
<feature type="non-terminal residue" evidence="10">
    <location>
        <position position="1"/>
    </location>
</feature>
<dbReference type="Proteomes" id="UP000007264">
    <property type="component" value="Unassembled WGS sequence"/>
</dbReference>
<feature type="transmembrane region" description="Helical" evidence="8">
    <location>
        <begin position="349"/>
        <end position="371"/>
    </location>
</feature>
<dbReference type="InterPro" id="IPR050352">
    <property type="entry name" value="ABCG_transporters"/>
</dbReference>
<evidence type="ECO:0000256" key="5">
    <source>
        <dbReference type="ARBA" id="ARBA00022840"/>
    </source>
</evidence>
<feature type="transmembrane region" description="Helical" evidence="8">
    <location>
        <begin position="477"/>
        <end position="494"/>
    </location>
</feature>
<keyword evidence="10" id="KW-0378">Hydrolase</keyword>
<keyword evidence="7 8" id="KW-0472">Membrane</keyword>
<dbReference type="InterPro" id="IPR003593">
    <property type="entry name" value="AAA+_ATPase"/>
</dbReference>
<accession>I0YLA5</accession>
<keyword evidence="5" id="KW-0067">ATP-binding</keyword>
<proteinExistence type="predicted"/>
<keyword evidence="11" id="KW-1185">Reference proteome</keyword>
<dbReference type="Gene3D" id="3.40.50.300">
    <property type="entry name" value="P-loop containing nucleotide triphosphate hydrolases"/>
    <property type="match status" value="1"/>
</dbReference>
<name>I0YLA5_COCSC</name>
<dbReference type="InterPro" id="IPR013525">
    <property type="entry name" value="ABC2_TM"/>
</dbReference>
<dbReference type="GeneID" id="17037104"/>
<comment type="subcellular location">
    <subcellularLocation>
        <location evidence="1">Membrane</location>
        <topology evidence="1">Multi-pass membrane protein</topology>
    </subcellularLocation>
</comment>
<feature type="transmembrane region" description="Helical" evidence="8">
    <location>
        <begin position="445"/>
        <end position="465"/>
    </location>
</feature>
<keyword evidence="6 8" id="KW-1133">Transmembrane helix</keyword>
<dbReference type="SMART" id="SM00382">
    <property type="entry name" value="AAA"/>
    <property type="match status" value="1"/>
</dbReference>
<feature type="domain" description="ABC transporter" evidence="9">
    <location>
        <begin position="1"/>
        <end position="239"/>
    </location>
</feature>
<sequence>LLKRVSGFFNPGEMSALMGPSGSGKTTLLDVLAGRKTTGKTEGTVLFGGVKPTSGFLRRYTGYVEQFDTLVDVLTVEEMLLYTAQLKRPLKESTCSKRAAVDALIRDLGLEGCRNTRIGNAMHRGISGGQARFLHMPHRGICCAKRTNIGIAMITNPRVLFLDEPTSGLDSYTSNEVMTVVKQLVKSGITICATIHSPTPYAFRLFDRMMLLLRGRVVYFGARGEEATNYFKAVPLPEGQMMTSLGEGSNEAEWIVDITTQADRQERREACILPRRAPACAHGHLVPECTAHLMIDHGVVFCVQFRTLKNYKDGAFLGPRIGDKLIFSLLIFRQVPFTLPGVYISTYNIINIAAVLFMWSTLPAFGAAAYVPSIVLERPLFTRQALLQLCLSAPTAGNFSRNDGLYRVITYLVSKMLEELMLAFLASLVFSCIVFYGVKLQGEWVLFWLVYLVTLSCGIVLAYTVAACAPNMDVANAALPAYVVTLLFFSGFLIRSSSMPRYWFWYQYINFIRYAWHAQMSNQFDAHADVLLNGKPVLEFYDVTDSKWANLGF</sequence>
<dbReference type="EMBL" id="AGSI01000020">
    <property type="protein sequence ID" value="EIE19174.1"/>
    <property type="molecule type" value="Genomic_DNA"/>
</dbReference>
<reference evidence="10 11" key="1">
    <citation type="journal article" date="2012" name="Genome Biol.">
        <title>The genome of the polar eukaryotic microalga coccomyxa subellipsoidea reveals traits of cold adaptation.</title>
        <authorList>
            <person name="Blanc G."/>
            <person name="Agarkova I."/>
            <person name="Grimwood J."/>
            <person name="Kuo A."/>
            <person name="Brueggeman A."/>
            <person name="Dunigan D."/>
            <person name="Gurnon J."/>
            <person name="Ladunga I."/>
            <person name="Lindquist E."/>
            <person name="Lucas S."/>
            <person name="Pangilinan J."/>
            <person name="Proschold T."/>
            <person name="Salamov A."/>
            <person name="Schmutz J."/>
            <person name="Weeks D."/>
            <person name="Yamada T."/>
            <person name="Claverie J.M."/>
            <person name="Grigoriev I."/>
            <person name="Van Etten J."/>
            <person name="Lomsadze A."/>
            <person name="Borodovsky M."/>
        </authorList>
    </citation>
    <scope>NUCLEOTIDE SEQUENCE [LARGE SCALE GENOMIC DNA]</scope>
    <source>
        <strain evidence="10 11">C-169</strain>
    </source>
</reference>
<evidence type="ECO:0000256" key="7">
    <source>
        <dbReference type="ARBA" id="ARBA00023136"/>
    </source>
</evidence>
<keyword evidence="3 8" id="KW-0812">Transmembrane</keyword>
<evidence type="ECO:0000256" key="8">
    <source>
        <dbReference type="SAM" id="Phobius"/>
    </source>
</evidence>
<dbReference type="RefSeq" id="XP_005643718.1">
    <property type="nucleotide sequence ID" value="XM_005643661.1"/>
</dbReference>
<dbReference type="OrthoDB" id="66620at2759"/>
<dbReference type="InterPro" id="IPR003439">
    <property type="entry name" value="ABC_transporter-like_ATP-bd"/>
</dbReference>
<evidence type="ECO:0000256" key="1">
    <source>
        <dbReference type="ARBA" id="ARBA00004141"/>
    </source>
</evidence>
<feature type="non-terminal residue" evidence="10">
    <location>
        <position position="553"/>
    </location>
</feature>
<evidence type="ECO:0000256" key="3">
    <source>
        <dbReference type="ARBA" id="ARBA00022692"/>
    </source>
</evidence>
<keyword evidence="4" id="KW-0547">Nucleotide-binding</keyword>
<dbReference type="GO" id="GO:0005524">
    <property type="term" value="F:ATP binding"/>
    <property type="evidence" value="ECO:0007669"/>
    <property type="project" value="UniProtKB-KW"/>
</dbReference>
<dbReference type="PANTHER" id="PTHR48041:SF91">
    <property type="entry name" value="ABC TRANSPORTER G FAMILY MEMBER 28"/>
    <property type="match status" value="1"/>
</dbReference>
<dbReference type="eggNOG" id="KOG0061">
    <property type="taxonomic scope" value="Eukaryota"/>
</dbReference>
<dbReference type="Pfam" id="PF01061">
    <property type="entry name" value="ABC2_membrane"/>
    <property type="match status" value="1"/>
</dbReference>
<organism evidence="10 11">
    <name type="scientific">Coccomyxa subellipsoidea (strain C-169)</name>
    <name type="common">Green microalga</name>
    <dbReference type="NCBI Taxonomy" id="574566"/>
    <lineage>
        <taxon>Eukaryota</taxon>
        <taxon>Viridiplantae</taxon>
        <taxon>Chlorophyta</taxon>
        <taxon>core chlorophytes</taxon>
        <taxon>Trebouxiophyceae</taxon>
        <taxon>Trebouxiophyceae incertae sedis</taxon>
        <taxon>Coccomyxaceae</taxon>
        <taxon>Coccomyxa</taxon>
        <taxon>Coccomyxa subellipsoidea</taxon>
    </lineage>
</organism>
<dbReference type="GO" id="GO:0016887">
    <property type="term" value="F:ATP hydrolysis activity"/>
    <property type="evidence" value="ECO:0007669"/>
    <property type="project" value="InterPro"/>
</dbReference>
<evidence type="ECO:0000313" key="11">
    <source>
        <dbReference type="Proteomes" id="UP000007264"/>
    </source>
</evidence>
<evidence type="ECO:0000256" key="4">
    <source>
        <dbReference type="ARBA" id="ARBA00022741"/>
    </source>
</evidence>
<dbReference type="GO" id="GO:0016020">
    <property type="term" value="C:membrane"/>
    <property type="evidence" value="ECO:0007669"/>
    <property type="project" value="UniProtKB-SubCell"/>
</dbReference>
<comment type="caution">
    <text evidence="10">The sequence shown here is derived from an EMBL/GenBank/DDBJ whole genome shotgun (WGS) entry which is preliminary data.</text>
</comment>
<dbReference type="KEGG" id="csl:COCSUDRAFT_1342"/>